<dbReference type="Gene3D" id="1.10.287.600">
    <property type="entry name" value="Helix hairpin bin"/>
    <property type="match status" value="1"/>
</dbReference>
<dbReference type="PRINTS" id="PR01161">
    <property type="entry name" value="TUBULIN"/>
</dbReference>
<dbReference type="PANTHER" id="PTHR11588">
    <property type="entry name" value="TUBULIN"/>
    <property type="match status" value="1"/>
</dbReference>
<name>A0ABR2GY80_9EUKA</name>
<comment type="subunit">
    <text evidence="5">Dimer of alpha and beta chains. A typical microtubule is a hollow water-filled tube with an outer diameter of 25 nm and an inner diameter of 15 nM. Alpha-beta heterodimers associate head-to-tail to form protofilaments running lengthwise along the microtubule wall with the beta-tubulin subunit facing the microtubule plus end conferring a structural polarity. Microtubules usually have 13 protofilaments but different protofilament numbers can be found in some organisms and specialized cells.</text>
</comment>
<dbReference type="PRINTS" id="PR01163">
    <property type="entry name" value="BETATUBULIN"/>
</dbReference>
<evidence type="ECO:0000256" key="3">
    <source>
        <dbReference type="ARBA" id="ARBA00022741"/>
    </source>
</evidence>
<evidence type="ECO:0000259" key="6">
    <source>
        <dbReference type="SMART" id="SM00864"/>
    </source>
</evidence>
<dbReference type="SUPFAM" id="SSF55307">
    <property type="entry name" value="Tubulin C-terminal domain-like"/>
    <property type="match status" value="1"/>
</dbReference>
<dbReference type="InterPro" id="IPR036525">
    <property type="entry name" value="Tubulin/FtsZ_GTPase_sf"/>
</dbReference>
<dbReference type="SMART" id="SM00864">
    <property type="entry name" value="Tubulin"/>
    <property type="match status" value="1"/>
</dbReference>
<dbReference type="Gene3D" id="3.40.50.1440">
    <property type="entry name" value="Tubulin/FtsZ, GTPase domain"/>
    <property type="match status" value="1"/>
</dbReference>
<dbReference type="InterPro" id="IPR003008">
    <property type="entry name" value="Tubulin_FtsZ_GTPase"/>
</dbReference>
<dbReference type="Pfam" id="PF00091">
    <property type="entry name" value="Tubulin"/>
    <property type="match status" value="1"/>
</dbReference>
<dbReference type="InterPro" id="IPR017975">
    <property type="entry name" value="Tubulin_CS"/>
</dbReference>
<dbReference type="InterPro" id="IPR023123">
    <property type="entry name" value="Tubulin_C"/>
</dbReference>
<proteinExistence type="inferred from homology"/>
<comment type="caution">
    <text evidence="7">The sequence shown here is derived from an EMBL/GenBank/DDBJ whole genome shotgun (WGS) entry which is preliminary data.</text>
</comment>
<keyword evidence="8" id="KW-1185">Reference proteome</keyword>
<dbReference type="InterPro" id="IPR000217">
    <property type="entry name" value="Tubulin"/>
</dbReference>
<evidence type="ECO:0000256" key="2">
    <source>
        <dbReference type="ARBA" id="ARBA00022701"/>
    </source>
</evidence>
<dbReference type="InterPro" id="IPR008280">
    <property type="entry name" value="Tub_FtsZ_C"/>
</dbReference>
<keyword evidence="4 5" id="KW-0342">GTP-binding</keyword>
<sequence>MVREIIQIQVGECGNRVGARFWERLRYESCINYNNEHEHDTSNSSIPQVYFRETEEQKMYPRSIMIGYNHNQIDDVLTGENPKIYEYNYLYPYESHNSTWSRGNILNGNLHGTKIFEYIRKEVEACNSLQGFQICHSMAGGTGSGLSSYIINQIKDEYPDRVIMSHSIFPSFLIDDFVCQPYNFVLSMPTMINSVDEVICFDNEAITKTCTNYDKISNLSYGDLNFHISQVMSNSTCCFRFTGQFNSDLYKSINNHVFVKNLHFLISRNTPILSRGSTGGYHPDYSFKKFASDLFNNDFLLADCNPQYGSYFAASAIFRGYKTPNEIEEEMLKLNNCNIPKLLVSTFDHLFERKKATMIENTTAIKNVFKRIGYNFQKLFSKNAFINWYTNDGLEKSQFEDSFESLKNLIDEYESYEK</sequence>
<evidence type="ECO:0000313" key="8">
    <source>
        <dbReference type="Proteomes" id="UP001470230"/>
    </source>
</evidence>
<dbReference type="Proteomes" id="UP001470230">
    <property type="component" value="Unassembled WGS sequence"/>
</dbReference>
<evidence type="ECO:0000256" key="4">
    <source>
        <dbReference type="ARBA" id="ARBA00023134"/>
    </source>
</evidence>
<dbReference type="InterPro" id="IPR018316">
    <property type="entry name" value="Tubulin/FtsZ_2-layer-sand-dom"/>
</dbReference>
<accession>A0ABR2GY80</accession>
<dbReference type="InterPro" id="IPR002453">
    <property type="entry name" value="Beta_tubulin"/>
</dbReference>
<organism evidence="7 8">
    <name type="scientific">Tritrichomonas musculus</name>
    <dbReference type="NCBI Taxonomy" id="1915356"/>
    <lineage>
        <taxon>Eukaryota</taxon>
        <taxon>Metamonada</taxon>
        <taxon>Parabasalia</taxon>
        <taxon>Tritrichomonadida</taxon>
        <taxon>Tritrichomonadidae</taxon>
        <taxon>Tritrichomonas</taxon>
    </lineage>
</organism>
<keyword evidence="3 5" id="KW-0547">Nucleotide-binding</keyword>
<comment type="function">
    <text evidence="5">Tubulin is the major constituent of microtubules, a cylinder consisting of laterally associated linear protofilaments composed of alpha- and beta-tubulin heterodimers. Microtubules grow by the addition of GTP-tubulin dimers to the microtubule end, where a stabilizing cap forms. Below the cap, tubulin dimers are in GDP-bound state, owing to GTPase activity of alpha-tubulin.</text>
</comment>
<dbReference type="EMBL" id="JAPFFF010000054">
    <property type="protein sequence ID" value="KAK8838894.1"/>
    <property type="molecule type" value="Genomic_DNA"/>
</dbReference>
<gene>
    <name evidence="7" type="ORF">M9Y10_032936</name>
</gene>
<dbReference type="Pfam" id="PF03953">
    <property type="entry name" value="Tubulin_C"/>
    <property type="match status" value="1"/>
</dbReference>
<protein>
    <recommendedName>
        <fullName evidence="5">Tubulin beta chain</fullName>
    </recommendedName>
</protein>
<evidence type="ECO:0000256" key="1">
    <source>
        <dbReference type="ARBA" id="ARBA00009636"/>
    </source>
</evidence>
<feature type="domain" description="Tubulin/FtsZ GTPase" evidence="6">
    <location>
        <begin position="47"/>
        <end position="243"/>
    </location>
</feature>
<evidence type="ECO:0000256" key="5">
    <source>
        <dbReference type="RuleBase" id="RU000352"/>
    </source>
</evidence>
<keyword evidence="2 5" id="KW-0493">Microtubule</keyword>
<dbReference type="PROSITE" id="PS00227">
    <property type="entry name" value="TUBULIN"/>
    <property type="match status" value="1"/>
</dbReference>
<reference evidence="7 8" key="1">
    <citation type="submission" date="2024-04" db="EMBL/GenBank/DDBJ databases">
        <title>Tritrichomonas musculus Genome.</title>
        <authorList>
            <person name="Alves-Ferreira E."/>
            <person name="Grigg M."/>
            <person name="Lorenzi H."/>
            <person name="Galac M."/>
        </authorList>
    </citation>
    <scope>NUCLEOTIDE SEQUENCE [LARGE SCALE GENOMIC DNA]</scope>
    <source>
        <strain evidence="7 8">EAF2021</strain>
    </source>
</reference>
<evidence type="ECO:0000313" key="7">
    <source>
        <dbReference type="EMBL" id="KAK8838894.1"/>
    </source>
</evidence>
<dbReference type="SUPFAM" id="SSF52490">
    <property type="entry name" value="Tubulin nucleotide-binding domain-like"/>
    <property type="match status" value="1"/>
</dbReference>
<comment type="similarity">
    <text evidence="1 5">Belongs to the tubulin family.</text>
</comment>